<dbReference type="GO" id="GO:0009089">
    <property type="term" value="P:lysine biosynthetic process via diaminopimelate"/>
    <property type="evidence" value="ECO:0007669"/>
    <property type="project" value="InterPro"/>
</dbReference>
<dbReference type="InterPro" id="IPR029066">
    <property type="entry name" value="PLP-binding_barrel"/>
</dbReference>
<dbReference type="PANTHER" id="PTHR43727:SF2">
    <property type="entry name" value="GROUP IV DECARBOXYLASE"/>
    <property type="match status" value="1"/>
</dbReference>
<evidence type="ECO:0000313" key="7">
    <source>
        <dbReference type="Proteomes" id="UP000250241"/>
    </source>
</evidence>
<feature type="domain" description="Orn/DAP/Arg decarboxylase 2 N-terminal" evidence="5">
    <location>
        <begin position="4"/>
        <end position="127"/>
    </location>
</feature>
<sequence>MCTAVARWAHEEGLCLDTASGGELAIALRAQVPGQDIALHGNNKSYDEIKRAIKHGVGRVVVDSIDELKLITDVYAELCAESVAEGLEPYPAVPVLIRITPGVHASTHESIATAHEDQKFGMSLQPGTARLAGLEADELEYWSTTEDESYAMLAAGILAVTDSLEFRGIHCHIGSQIFEAQGFEQAADTALTFMHAVNQKYGLSLPELDLGGGYGIGYTEADTPRSIEQITVSIADAVAATCVRLGLAIPHMSFEPGRSISGPSG</sequence>
<keyword evidence="2" id="KW-0210">Decarboxylase</keyword>
<dbReference type="PRINTS" id="PR01181">
    <property type="entry name" value="DAPDCRBXLASE"/>
</dbReference>
<gene>
    <name evidence="6" type="ORF">RA11412_1451</name>
</gene>
<name>A0A2Z5QZR2_9MICC</name>
<proteinExistence type="predicted"/>
<dbReference type="Proteomes" id="UP000250241">
    <property type="component" value="Chromosome"/>
</dbReference>
<evidence type="ECO:0000256" key="4">
    <source>
        <dbReference type="ARBA" id="ARBA00023239"/>
    </source>
</evidence>
<feature type="domain" description="Orn/DAP/Arg decarboxylase 2 N-terminal" evidence="5">
    <location>
        <begin position="159"/>
        <end position="261"/>
    </location>
</feature>
<evidence type="ECO:0000259" key="5">
    <source>
        <dbReference type="Pfam" id="PF02784"/>
    </source>
</evidence>
<dbReference type="KEGG" id="raj:RA11412_1451"/>
<dbReference type="PROSITE" id="PS00879">
    <property type="entry name" value="ODR_DC_2_2"/>
    <property type="match status" value="1"/>
</dbReference>
<dbReference type="Gene3D" id="3.20.20.10">
    <property type="entry name" value="Alanine racemase"/>
    <property type="match status" value="1"/>
</dbReference>
<keyword evidence="7" id="KW-1185">Reference proteome</keyword>
<reference evidence="6 7" key="1">
    <citation type="submission" date="2016-10" db="EMBL/GenBank/DDBJ databases">
        <title>Genome sequence of Rothia aeria strain JCM11412.</title>
        <authorList>
            <person name="Nambu T."/>
        </authorList>
    </citation>
    <scope>NUCLEOTIDE SEQUENCE [LARGE SCALE GENOMIC DNA]</scope>
    <source>
        <strain evidence="6 7">JCM 11412</strain>
    </source>
</reference>
<dbReference type="SUPFAM" id="SSF51419">
    <property type="entry name" value="PLP-binding barrel"/>
    <property type="match status" value="1"/>
</dbReference>
<dbReference type="EMBL" id="AP017895">
    <property type="protein sequence ID" value="BAV87750.1"/>
    <property type="molecule type" value="Genomic_DNA"/>
</dbReference>
<dbReference type="Pfam" id="PF02784">
    <property type="entry name" value="Orn_Arg_deC_N"/>
    <property type="match status" value="2"/>
</dbReference>
<dbReference type="InterPro" id="IPR002986">
    <property type="entry name" value="DAP_deCOOHase_LysA"/>
</dbReference>
<comment type="cofactor">
    <cofactor evidence="1">
        <name>pyridoxal 5'-phosphate</name>
        <dbReference type="ChEBI" id="CHEBI:597326"/>
    </cofactor>
</comment>
<evidence type="ECO:0000313" key="6">
    <source>
        <dbReference type="EMBL" id="BAV87750.1"/>
    </source>
</evidence>
<keyword evidence="3" id="KW-0663">Pyridoxal phosphate</keyword>
<dbReference type="GO" id="GO:0008836">
    <property type="term" value="F:diaminopimelate decarboxylase activity"/>
    <property type="evidence" value="ECO:0007669"/>
    <property type="project" value="InterPro"/>
</dbReference>
<evidence type="ECO:0000256" key="2">
    <source>
        <dbReference type="ARBA" id="ARBA00022793"/>
    </source>
</evidence>
<evidence type="ECO:0000256" key="3">
    <source>
        <dbReference type="ARBA" id="ARBA00022898"/>
    </source>
</evidence>
<organism evidence="6 7">
    <name type="scientific">Rothia aeria</name>
    <dbReference type="NCBI Taxonomy" id="172042"/>
    <lineage>
        <taxon>Bacteria</taxon>
        <taxon>Bacillati</taxon>
        <taxon>Actinomycetota</taxon>
        <taxon>Actinomycetes</taxon>
        <taxon>Micrococcales</taxon>
        <taxon>Micrococcaceae</taxon>
        <taxon>Rothia</taxon>
    </lineage>
</organism>
<dbReference type="AlphaFoldDB" id="A0A2Z5QZR2"/>
<dbReference type="PANTHER" id="PTHR43727">
    <property type="entry name" value="DIAMINOPIMELATE DECARBOXYLASE"/>
    <property type="match status" value="1"/>
</dbReference>
<dbReference type="InterPro" id="IPR022644">
    <property type="entry name" value="De-COase2_N"/>
</dbReference>
<evidence type="ECO:0000256" key="1">
    <source>
        <dbReference type="ARBA" id="ARBA00001933"/>
    </source>
</evidence>
<accession>A0A2Z5QZR2</accession>
<protein>
    <submittedName>
        <fullName evidence="6">Diaminopimelate decarboxylase</fullName>
    </submittedName>
</protein>
<keyword evidence="4" id="KW-0456">Lyase</keyword>
<dbReference type="InterPro" id="IPR022657">
    <property type="entry name" value="De-COase2_CS"/>
</dbReference>